<evidence type="ECO:0000313" key="2">
    <source>
        <dbReference type="EMBL" id="OWY99225.1"/>
    </source>
</evidence>
<comment type="caution">
    <text evidence="2">The sequence shown here is derived from an EMBL/GenBank/DDBJ whole genome shotgun (WGS) entry which is preliminary data.</text>
</comment>
<accession>A0A225V091</accession>
<reference evidence="3" key="1">
    <citation type="submission" date="2017-03" db="EMBL/GenBank/DDBJ databases">
        <title>Phytopthora megakarya and P. palmivora, two closely related causual agents of cacao black pod achieved similar genome size and gene model numbers by different mechanisms.</title>
        <authorList>
            <person name="Ali S."/>
            <person name="Shao J."/>
            <person name="Larry D.J."/>
            <person name="Kronmiller B."/>
            <person name="Shen D."/>
            <person name="Strem M.D."/>
            <person name="Melnick R.L."/>
            <person name="Guiltinan M.J."/>
            <person name="Tyler B.M."/>
            <person name="Meinhardt L.W."/>
            <person name="Bailey B.A."/>
        </authorList>
    </citation>
    <scope>NUCLEOTIDE SEQUENCE [LARGE SCALE GENOMIC DNA]</scope>
    <source>
        <strain evidence="3">zdho120</strain>
    </source>
</reference>
<keyword evidence="1" id="KW-0732">Signal</keyword>
<dbReference type="EMBL" id="NBNE01008688">
    <property type="protein sequence ID" value="OWY99225.1"/>
    <property type="molecule type" value="Genomic_DNA"/>
</dbReference>
<feature type="chain" id="PRO_5013302325" description="RxLR effector protein" evidence="1">
    <location>
        <begin position="21"/>
        <end position="82"/>
    </location>
</feature>
<evidence type="ECO:0000313" key="3">
    <source>
        <dbReference type="Proteomes" id="UP000198211"/>
    </source>
</evidence>
<dbReference type="AlphaFoldDB" id="A0A225V091"/>
<organism evidence="2 3">
    <name type="scientific">Phytophthora megakarya</name>
    <dbReference type="NCBI Taxonomy" id="4795"/>
    <lineage>
        <taxon>Eukaryota</taxon>
        <taxon>Sar</taxon>
        <taxon>Stramenopiles</taxon>
        <taxon>Oomycota</taxon>
        <taxon>Peronosporomycetes</taxon>
        <taxon>Peronosporales</taxon>
        <taxon>Peronosporaceae</taxon>
        <taxon>Phytophthora</taxon>
    </lineage>
</organism>
<evidence type="ECO:0008006" key="4">
    <source>
        <dbReference type="Google" id="ProtNLM"/>
    </source>
</evidence>
<keyword evidence="3" id="KW-1185">Reference proteome</keyword>
<dbReference type="Proteomes" id="UP000198211">
    <property type="component" value="Unassembled WGS sequence"/>
</dbReference>
<sequence>MSKWTFIVVIWVAMFSSISAGKDRRMLRGAVIVHKANSSSGDQELISPANLTHTVSKLKSSRRCFRSLFEAEKCIILAITPK</sequence>
<protein>
    <recommendedName>
        <fullName evidence="4">RxLR effector protein</fullName>
    </recommendedName>
</protein>
<gene>
    <name evidence="2" type="ORF">PHMEG_00029809</name>
</gene>
<feature type="signal peptide" evidence="1">
    <location>
        <begin position="1"/>
        <end position="20"/>
    </location>
</feature>
<name>A0A225V091_9STRA</name>
<proteinExistence type="predicted"/>
<evidence type="ECO:0000256" key="1">
    <source>
        <dbReference type="SAM" id="SignalP"/>
    </source>
</evidence>
<dbReference type="OrthoDB" id="10381792at2759"/>